<protein>
    <submittedName>
        <fullName evidence="7">DNA helicase-2 / ATP-dependent DNA helicase PcrA</fullName>
    </submittedName>
</protein>
<evidence type="ECO:0000259" key="6">
    <source>
        <dbReference type="PROSITE" id="PS51198"/>
    </source>
</evidence>
<accession>A0A1H7PM75</accession>
<dbReference type="Gene3D" id="3.40.50.300">
    <property type="entry name" value="P-loop containing nucleotide triphosphate hydrolases"/>
    <property type="match status" value="2"/>
</dbReference>
<dbReference type="EMBL" id="FOAW01000008">
    <property type="protein sequence ID" value="SEL36365.1"/>
    <property type="molecule type" value="Genomic_DNA"/>
</dbReference>
<name>A0A1H7PM75_9NOCA</name>
<dbReference type="GO" id="GO:0003678">
    <property type="term" value="F:DNA helicase activity"/>
    <property type="evidence" value="ECO:0007669"/>
    <property type="project" value="InterPro"/>
</dbReference>
<keyword evidence="2 5" id="KW-0378">Hydrolase</keyword>
<evidence type="ECO:0000256" key="1">
    <source>
        <dbReference type="ARBA" id="ARBA00022741"/>
    </source>
</evidence>
<reference evidence="8" key="1">
    <citation type="submission" date="2016-10" db="EMBL/GenBank/DDBJ databases">
        <authorList>
            <person name="Varghese N."/>
            <person name="Submissions S."/>
        </authorList>
    </citation>
    <scope>NUCLEOTIDE SEQUENCE [LARGE SCALE GENOMIC DNA]</scope>
    <source>
        <strain evidence="8">DSM 44675</strain>
    </source>
</reference>
<dbReference type="PANTHER" id="PTHR11070">
    <property type="entry name" value="UVRD / RECB / PCRA DNA HELICASE FAMILY MEMBER"/>
    <property type="match status" value="1"/>
</dbReference>
<dbReference type="Proteomes" id="UP000198677">
    <property type="component" value="Unassembled WGS sequence"/>
</dbReference>
<evidence type="ECO:0000256" key="5">
    <source>
        <dbReference type="PROSITE-ProRule" id="PRU00560"/>
    </source>
</evidence>
<keyword evidence="8" id="KW-1185">Reference proteome</keyword>
<proteinExistence type="predicted"/>
<sequence>MIRLTDEQVMAAAAPERLVNIVSAPGSGKTTVAAERFGFLRYQHSDRRGVLGLSFTRAAVSELATRIAGRWGSTCLTFPHRVLTLDTLHTLLLDALLSANLISWPNGHVKLDVKDDYRGYSGHRWLTPSNYRRQAGLNSQREVVSQGRRVTVPGGGIGNKEYHDALLRAGIVSHGDLREVLTQALEVSELRDYVANWLAGSFRHFIIDEVYDAASLDLIVTLIAAEAGLGVTVIGDPRQALYGWRGATPEKVAVLLTSTSDPFAGYEQTESFRFSGKQMPVLARTLRDGKPATIPRISSNDIDVALARQWSDLWKAGDNVLPLAYRNVNNSTDAAINLLLDVFTQAQLGRNSHGREAAITQLRLDRERFIAEQVAVMRPLLADLRNGRDPKDVLDALRGAAMILGAPRRPNRLKESAENARVEELRSLAIRLQQPSLIPGLTVHQAKGGEWPRVGVVFSEHESRLLAAGLRELEGDDCVVYVALTRAKYLCGRLAGDFALDFGDPVAAEP</sequence>
<dbReference type="GO" id="GO:0016787">
    <property type="term" value="F:hydrolase activity"/>
    <property type="evidence" value="ECO:0007669"/>
    <property type="project" value="UniProtKB-UniRule"/>
</dbReference>
<evidence type="ECO:0000256" key="4">
    <source>
        <dbReference type="ARBA" id="ARBA00022840"/>
    </source>
</evidence>
<feature type="binding site" evidence="5">
    <location>
        <begin position="23"/>
        <end position="30"/>
    </location>
    <ligand>
        <name>ATP</name>
        <dbReference type="ChEBI" id="CHEBI:30616"/>
    </ligand>
</feature>
<dbReference type="InterPro" id="IPR027417">
    <property type="entry name" value="P-loop_NTPase"/>
</dbReference>
<dbReference type="InterPro" id="IPR000212">
    <property type="entry name" value="DNA_helicase_UvrD/REP"/>
</dbReference>
<keyword evidence="1 5" id="KW-0547">Nucleotide-binding</keyword>
<dbReference type="OrthoDB" id="9810135at2"/>
<evidence type="ECO:0000313" key="8">
    <source>
        <dbReference type="Proteomes" id="UP000198677"/>
    </source>
</evidence>
<dbReference type="Pfam" id="PF13245">
    <property type="entry name" value="AAA_19"/>
    <property type="match status" value="1"/>
</dbReference>
<evidence type="ECO:0000256" key="2">
    <source>
        <dbReference type="ARBA" id="ARBA00022801"/>
    </source>
</evidence>
<dbReference type="AlphaFoldDB" id="A0A1H7PM75"/>
<evidence type="ECO:0000256" key="3">
    <source>
        <dbReference type="ARBA" id="ARBA00022806"/>
    </source>
</evidence>
<evidence type="ECO:0000313" key="7">
    <source>
        <dbReference type="EMBL" id="SEL36365.1"/>
    </source>
</evidence>
<feature type="domain" description="UvrD-like helicase ATP-binding" evidence="6">
    <location>
        <begin position="2"/>
        <end position="275"/>
    </location>
</feature>
<dbReference type="SUPFAM" id="SSF52540">
    <property type="entry name" value="P-loop containing nucleoside triphosphate hydrolases"/>
    <property type="match status" value="1"/>
</dbReference>
<dbReference type="PROSITE" id="PS51198">
    <property type="entry name" value="UVRD_HELICASE_ATP_BIND"/>
    <property type="match status" value="1"/>
</dbReference>
<dbReference type="GO" id="GO:0005524">
    <property type="term" value="F:ATP binding"/>
    <property type="evidence" value="ECO:0007669"/>
    <property type="project" value="UniProtKB-UniRule"/>
</dbReference>
<keyword evidence="3 5" id="KW-0347">Helicase</keyword>
<keyword evidence="4 5" id="KW-0067">ATP-binding</keyword>
<dbReference type="GO" id="GO:0003677">
    <property type="term" value="F:DNA binding"/>
    <property type="evidence" value="ECO:0007669"/>
    <property type="project" value="InterPro"/>
</dbReference>
<organism evidence="7 8">
    <name type="scientific">Rhodococcus maanshanensis</name>
    <dbReference type="NCBI Taxonomy" id="183556"/>
    <lineage>
        <taxon>Bacteria</taxon>
        <taxon>Bacillati</taxon>
        <taxon>Actinomycetota</taxon>
        <taxon>Actinomycetes</taxon>
        <taxon>Mycobacteriales</taxon>
        <taxon>Nocardiaceae</taxon>
        <taxon>Rhodococcus</taxon>
    </lineage>
</organism>
<dbReference type="InterPro" id="IPR014016">
    <property type="entry name" value="UvrD-like_ATP-bd"/>
</dbReference>
<gene>
    <name evidence="7" type="ORF">SAMN05444583_10887</name>
</gene>
<dbReference type="RefSeq" id="WP_072751879.1">
    <property type="nucleotide sequence ID" value="NZ_FOAW01000008.1"/>
</dbReference>